<dbReference type="InterPro" id="IPR001452">
    <property type="entry name" value="SH3_domain"/>
</dbReference>
<dbReference type="InterPro" id="IPR005417">
    <property type="entry name" value="ZO"/>
</dbReference>
<dbReference type="InterPro" id="IPR008145">
    <property type="entry name" value="GK/Ca_channel_bsu"/>
</dbReference>
<feature type="compositionally biased region" description="Low complexity" evidence="12">
    <location>
        <begin position="893"/>
        <end position="904"/>
    </location>
</feature>
<dbReference type="PANTHER" id="PTHR13865:SF25">
    <property type="entry name" value="TIGHT JUNCTION PROTEIN ZO-1"/>
    <property type="match status" value="1"/>
</dbReference>
<keyword evidence="8" id="KW-0677">Repeat</keyword>
<dbReference type="CDD" id="cd12026">
    <property type="entry name" value="SH3_ZO-1"/>
    <property type="match status" value="1"/>
</dbReference>
<dbReference type="CDD" id="cd06729">
    <property type="entry name" value="PDZ3_ZO1-like_domain"/>
    <property type="match status" value="1"/>
</dbReference>
<feature type="region of interest" description="Disordered" evidence="12">
    <location>
        <begin position="273"/>
        <end position="341"/>
    </location>
</feature>
<dbReference type="SUPFAM" id="SSF50156">
    <property type="entry name" value="PDZ domain-like"/>
    <property type="match status" value="3"/>
</dbReference>
<dbReference type="PROSITE" id="PS50052">
    <property type="entry name" value="GUANYLATE_KINASE_2"/>
    <property type="match status" value="1"/>
</dbReference>
<evidence type="ECO:0000256" key="12">
    <source>
        <dbReference type="SAM" id="MobiDB-lite"/>
    </source>
</evidence>
<feature type="compositionally biased region" description="Basic and acidic residues" evidence="12">
    <location>
        <begin position="1293"/>
        <end position="1304"/>
    </location>
</feature>
<keyword evidence="5 11" id="KW-0728">SH3 domain</keyword>
<dbReference type="FunFam" id="2.30.42.10:FF:000009">
    <property type="entry name" value="Putative tight junction protein ZO-1"/>
    <property type="match status" value="1"/>
</dbReference>
<organism evidence="17 18">
    <name type="scientific">Sus scrofa</name>
    <name type="common">Pig</name>
    <dbReference type="NCBI Taxonomy" id="9823"/>
    <lineage>
        <taxon>Eukaryota</taxon>
        <taxon>Metazoa</taxon>
        <taxon>Chordata</taxon>
        <taxon>Craniata</taxon>
        <taxon>Vertebrata</taxon>
        <taxon>Euteleostomi</taxon>
        <taxon>Mammalia</taxon>
        <taxon>Eutheria</taxon>
        <taxon>Laurasiatheria</taxon>
        <taxon>Artiodactyla</taxon>
        <taxon>Suina</taxon>
        <taxon>Suidae</taxon>
        <taxon>Sus</taxon>
    </lineage>
</organism>
<feature type="compositionally biased region" description="Basic and acidic residues" evidence="12">
    <location>
        <begin position="276"/>
        <end position="304"/>
    </location>
</feature>
<evidence type="ECO:0000256" key="3">
    <source>
        <dbReference type="ARBA" id="ARBA00007014"/>
    </source>
</evidence>
<dbReference type="Pfam" id="PF00791">
    <property type="entry name" value="ZU5"/>
    <property type="match status" value="1"/>
</dbReference>
<dbReference type="GO" id="GO:0005886">
    <property type="term" value="C:plasma membrane"/>
    <property type="evidence" value="ECO:0007669"/>
    <property type="project" value="UniProtKB-SubCell"/>
</dbReference>
<evidence type="ECO:0000259" key="13">
    <source>
        <dbReference type="PROSITE" id="PS50002"/>
    </source>
</evidence>
<feature type="compositionally biased region" description="Polar residues" evidence="12">
    <location>
        <begin position="1508"/>
        <end position="1517"/>
    </location>
</feature>
<dbReference type="CDD" id="cd06728">
    <property type="entry name" value="PDZ2_ZO1-like_ds"/>
    <property type="match status" value="1"/>
</dbReference>
<gene>
    <name evidence="17" type="primary">TJP1</name>
</gene>
<dbReference type="Ensembl" id="ENSSSCT00070030231.1">
    <property type="protein sequence ID" value="ENSSSCP00070025220.1"/>
    <property type="gene ID" value="ENSSSCG00070015262.1"/>
</dbReference>
<dbReference type="InterPro" id="IPR027417">
    <property type="entry name" value="P-loop_NTPase"/>
</dbReference>
<proteinExistence type="inferred from homology"/>
<evidence type="ECO:0000259" key="16">
    <source>
        <dbReference type="PROSITE" id="PS51145"/>
    </source>
</evidence>
<evidence type="ECO:0000313" key="18">
    <source>
        <dbReference type="Proteomes" id="UP000314985"/>
    </source>
</evidence>
<feature type="compositionally biased region" description="Basic and acidic residues" evidence="12">
    <location>
        <begin position="129"/>
        <end position="152"/>
    </location>
</feature>
<dbReference type="FunFam" id="2.60.220.30:FF:000004">
    <property type="entry name" value="tight junction protein ZO-1 isoform X1"/>
    <property type="match status" value="1"/>
</dbReference>
<dbReference type="SMART" id="SM00218">
    <property type="entry name" value="ZU5"/>
    <property type="match status" value="1"/>
</dbReference>
<dbReference type="Gene3D" id="3.40.50.300">
    <property type="entry name" value="P-loop containing nucleotide triphosphate hydrolases"/>
    <property type="match status" value="1"/>
</dbReference>
<evidence type="ECO:0000259" key="15">
    <source>
        <dbReference type="PROSITE" id="PS50106"/>
    </source>
</evidence>
<feature type="compositionally biased region" description="Low complexity" evidence="12">
    <location>
        <begin position="870"/>
        <end position="883"/>
    </location>
</feature>
<feature type="compositionally biased region" description="Polar residues" evidence="12">
    <location>
        <begin position="153"/>
        <end position="162"/>
    </location>
</feature>
<dbReference type="GO" id="GO:0009986">
    <property type="term" value="C:cell surface"/>
    <property type="evidence" value="ECO:0007669"/>
    <property type="project" value="UniProtKB-ARBA"/>
</dbReference>
<feature type="compositionally biased region" description="Polar residues" evidence="12">
    <location>
        <begin position="1170"/>
        <end position="1184"/>
    </location>
</feature>
<feature type="compositionally biased region" description="Polar residues" evidence="12">
    <location>
        <begin position="1363"/>
        <end position="1376"/>
    </location>
</feature>
<feature type="compositionally biased region" description="Polar residues" evidence="12">
    <location>
        <begin position="911"/>
        <end position="923"/>
    </location>
</feature>
<evidence type="ECO:0000256" key="11">
    <source>
        <dbReference type="PROSITE-ProRule" id="PRU00192"/>
    </source>
</evidence>
<dbReference type="InterPro" id="IPR035597">
    <property type="entry name" value="ZO-1_SH3"/>
</dbReference>
<dbReference type="PRINTS" id="PR01597">
    <property type="entry name" value="ZONOCCLUDNS"/>
</dbReference>
<feature type="compositionally biased region" description="Polar residues" evidence="12">
    <location>
        <begin position="306"/>
        <end position="315"/>
    </location>
</feature>
<dbReference type="FunFam" id="3.40.50.300:FF:000110">
    <property type="entry name" value="tight junction protein ZO-1 isoform X1"/>
    <property type="match status" value="1"/>
</dbReference>
<protein>
    <submittedName>
        <fullName evidence="17">Tight junction protein 1</fullName>
    </submittedName>
</protein>
<dbReference type="Gene3D" id="2.60.220.30">
    <property type="match status" value="1"/>
</dbReference>
<feature type="compositionally biased region" description="Basic and acidic residues" evidence="12">
    <location>
        <begin position="1312"/>
        <end position="1323"/>
    </location>
</feature>
<dbReference type="Pfam" id="PF07653">
    <property type="entry name" value="SH3_2"/>
    <property type="match status" value="1"/>
</dbReference>
<dbReference type="SMART" id="SM00228">
    <property type="entry name" value="PDZ"/>
    <property type="match status" value="3"/>
</dbReference>
<feature type="domain" description="PDZ" evidence="15">
    <location>
        <begin position="163"/>
        <end position="241"/>
    </location>
</feature>
<dbReference type="InterPro" id="IPR036034">
    <property type="entry name" value="PDZ_sf"/>
</dbReference>
<dbReference type="FunFam" id="2.30.42.10:FF:000029">
    <property type="entry name" value="tight junction protein ZO-1 isoform X1"/>
    <property type="match status" value="1"/>
</dbReference>
<feature type="domain" description="PDZ" evidence="15">
    <location>
        <begin position="1"/>
        <end position="87"/>
    </location>
</feature>
<feature type="domain" description="SH3" evidence="13">
    <location>
        <begin position="493"/>
        <end position="561"/>
    </location>
</feature>
<evidence type="ECO:0000256" key="8">
    <source>
        <dbReference type="ARBA" id="ARBA00022737"/>
    </source>
</evidence>
<feature type="compositionally biased region" description="Basic and acidic residues" evidence="12">
    <location>
        <begin position="856"/>
        <end position="869"/>
    </location>
</feature>
<name>A0A4X1U8K6_PIG</name>
<feature type="region of interest" description="Disordered" evidence="12">
    <location>
        <begin position="802"/>
        <end position="1376"/>
    </location>
</feature>
<dbReference type="PROSITE" id="PS50106">
    <property type="entry name" value="PDZ"/>
    <property type="match status" value="3"/>
</dbReference>
<dbReference type="SUPFAM" id="SSF52540">
    <property type="entry name" value="P-loop containing nucleoside triphosphate hydrolases"/>
    <property type="match status" value="1"/>
</dbReference>
<feature type="domain" description="Guanylate kinase-like" evidence="14">
    <location>
        <begin position="667"/>
        <end position="768"/>
    </location>
</feature>
<dbReference type="PANTHER" id="PTHR13865">
    <property type="entry name" value="TIGHT JUNCTION PROTEIN"/>
    <property type="match status" value="1"/>
</dbReference>
<evidence type="ECO:0000256" key="5">
    <source>
        <dbReference type="ARBA" id="ARBA00022443"/>
    </source>
</evidence>
<feature type="compositionally biased region" description="Acidic residues" evidence="12">
    <location>
        <begin position="100"/>
        <end position="113"/>
    </location>
</feature>
<feature type="domain" description="PDZ" evidence="15">
    <location>
        <begin position="398"/>
        <end position="479"/>
    </location>
</feature>
<feature type="compositionally biased region" description="Basic residues" evidence="12">
    <location>
        <begin position="80"/>
        <end position="89"/>
    </location>
</feature>
<dbReference type="Gene3D" id="2.30.30.40">
    <property type="entry name" value="SH3 Domains"/>
    <property type="match status" value="1"/>
</dbReference>
<dbReference type="InterPro" id="IPR001478">
    <property type="entry name" value="PDZ"/>
</dbReference>
<feature type="region of interest" description="Disordered" evidence="12">
    <location>
        <begin position="80"/>
        <end position="166"/>
    </location>
</feature>
<comment type="similarity">
    <text evidence="3">Belongs to the MAGUK family.</text>
</comment>
<evidence type="ECO:0000256" key="2">
    <source>
        <dbReference type="ARBA" id="ARBA00004435"/>
    </source>
</evidence>
<dbReference type="InterPro" id="IPR005418">
    <property type="entry name" value="ZO-1"/>
</dbReference>
<feature type="compositionally biased region" description="Polar residues" evidence="12">
    <location>
        <begin position="1039"/>
        <end position="1049"/>
    </location>
</feature>
<dbReference type="InterPro" id="IPR036028">
    <property type="entry name" value="SH3-like_dom_sf"/>
</dbReference>
<feature type="domain" description="ZU5" evidence="16">
    <location>
        <begin position="1629"/>
        <end position="1763"/>
    </location>
</feature>
<evidence type="ECO:0000256" key="10">
    <source>
        <dbReference type="ARBA" id="ARBA00023136"/>
    </source>
</evidence>
<dbReference type="CDD" id="cd06727">
    <property type="entry name" value="PDZ1_ZO1-like"/>
    <property type="match status" value="1"/>
</dbReference>
<dbReference type="FunFam" id="2.30.42.10:FF:000013">
    <property type="entry name" value="Putative tight junction protein ZO-1"/>
    <property type="match status" value="1"/>
</dbReference>
<evidence type="ECO:0000256" key="7">
    <source>
        <dbReference type="ARBA" id="ARBA00022553"/>
    </source>
</evidence>
<dbReference type="PROSITE" id="PS51145">
    <property type="entry name" value="ZU5"/>
    <property type="match status" value="1"/>
</dbReference>
<dbReference type="Pfam" id="PF00595">
    <property type="entry name" value="PDZ"/>
    <property type="match status" value="3"/>
</dbReference>
<evidence type="ECO:0000256" key="9">
    <source>
        <dbReference type="ARBA" id="ARBA00022949"/>
    </source>
</evidence>
<evidence type="ECO:0000313" key="17">
    <source>
        <dbReference type="Ensembl" id="ENSSSCP00070025220.1"/>
    </source>
</evidence>
<keyword evidence="4" id="KW-0796">Tight junction</keyword>
<evidence type="ECO:0000259" key="14">
    <source>
        <dbReference type="PROSITE" id="PS50052"/>
    </source>
</evidence>
<feature type="compositionally biased region" description="Basic and acidic residues" evidence="12">
    <location>
        <begin position="1050"/>
        <end position="1075"/>
    </location>
</feature>
<dbReference type="InterPro" id="IPR008144">
    <property type="entry name" value="Guanylate_kin-like_dom"/>
</dbReference>
<feature type="region of interest" description="Disordered" evidence="12">
    <location>
        <begin position="1399"/>
        <end position="1532"/>
    </location>
</feature>
<comment type="subcellular location">
    <subcellularLocation>
        <location evidence="2">Cell junction</location>
        <location evidence="2">Tight junction</location>
    </subcellularLocation>
    <subcellularLocation>
        <location evidence="1">Cell membrane</location>
        <topology evidence="1">Peripheral membrane protein</topology>
        <orientation evidence="1">Cytoplasmic side</orientation>
    </subcellularLocation>
</comment>
<dbReference type="Pfam" id="PF00625">
    <property type="entry name" value="Guanylate_kin"/>
    <property type="match status" value="1"/>
</dbReference>
<reference evidence="17 18" key="1">
    <citation type="submission" date="2017-08" db="EMBL/GenBank/DDBJ databases">
        <title>USMARCv1.0.</title>
        <authorList>
            <person name="Hannum G.I."/>
            <person name="Koren S."/>
            <person name="Schroeder S.G."/>
            <person name="Chin S.C."/>
            <person name="Nonneman D.J."/>
            <person name="Becker S.A."/>
            <person name="Rosen B.D."/>
            <person name="Bickhart D.M."/>
            <person name="Putnam N.H."/>
            <person name="Green R.E."/>
            <person name="Tuggle C.K."/>
            <person name="Liu H."/>
            <person name="Rohrer G.A."/>
            <person name="Warr A."/>
            <person name="Hall R."/>
            <person name="Kim K."/>
            <person name="Hume D.A."/>
            <person name="Talbot R."/>
            <person name="Chow W."/>
            <person name="Howe K."/>
            <person name="Schwartz A.S."/>
            <person name="Watson M."/>
            <person name="Archibald A.L."/>
            <person name="Phillippy A.M."/>
            <person name="Smith T.P.L."/>
        </authorList>
    </citation>
    <scope>NUCLEOTIDE SEQUENCE [LARGE SCALE GENOMIC DNA]</scope>
</reference>
<keyword evidence="6" id="KW-1003">Cell membrane</keyword>
<accession>A0A4X1U8K6</accession>
<dbReference type="SMART" id="SM00072">
    <property type="entry name" value="GuKc"/>
    <property type="match status" value="1"/>
</dbReference>
<dbReference type="Proteomes" id="UP000314985">
    <property type="component" value="Chromosome 1"/>
</dbReference>
<keyword evidence="7" id="KW-0597">Phosphoprotein</keyword>
<dbReference type="InterPro" id="IPR000906">
    <property type="entry name" value="ZU5_dom"/>
</dbReference>
<feature type="compositionally biased region" description="Polar residues" evidence="12">
    <location>
        <begin position="1454"/>
        <end position="1465"/>
    </location>
</feature>
<dbReference type="Gene3D" id="2.30.42.10">
    <property type="match status" value="3"/>
</dbReference>
<feature type="compositionally biased region" description="Basic and acidic residues" evidence="12">
    <location>
        <begin position="975"/>
        <end position="991"/>
    </location>
</feature>
<dbReference type="GO" id="GO:0005923">
    <property type="term" value="C:bicellular tight junction"/>
    <property type="evidence" value="ECO:0007669"/>
    <property type="project" value="UniProtKB-SubCell"/>
</dbReference>
<reference evidence="17" key="2">
    <citation type="submission" date="2025-08" db="UniProtKB">
        <authorList>
            <consortium name="Ensembl"/>
        </authorList>
    </citation>
    <scope>IDENTIFICATION</scope>
</reference>
<dbReference type="PRINTS" id="PR01598">
    <property type="entry name" value="ZONOCCLUDNS1"/>
</dbReference>
<feature type="compositionally biased region" description="Basic and acidic residues" evidence="12">
    <location>
        <begin position="1245"/>
        <end position="1263"/>
    </location>
</feature>
<feature type="compositionally biased region" description="Basic and acidic residues" evidence="12">
    <location>
        <begin position="1399"/>
        <end position="1413"/>
    </location>
</feature>
<feature type="compositionally biased region" description="Basic and acidic residues" evidence="12">
    <location>
        <begin position="1086"/>
        <end position="1111"/>
    </location>
</feature>
<keyword evidence="10" id="KW-0472">Membrane</keyword>
<evidence type="ECO:0000256" key="4">
    <source>
        <dbReference type="ARBA" id="ARBA00022427"/>
    </source>
</evidence>
<evidence type="ECO:0000256" key="6">
    <source>
        <dbReference type="ARBA" id="ARBA00022475"/>
    </source>
</evidence>
<evidence type="ECO:0000256" key="1">
    <source>
        <dbReference type="ARBA" id="ARBA00004413"/>
    </source>
</evidence>
<dbReference type="SUPFAM" id="SSF50044">
    <property type="entry name" value="SH3-domain"/>
    <property type="match status" value="1"/>
</dbReference>
<sequence length="1763" mass="196063">YLAVRAPGFGFGIAISGGRDNPHFQSGETSIVISDVLKGGPAEGQLQENDRVAMVNGVSMDNVEHAFAVQQLRKSGKNAKITIRRKKKVQIPVSRPDPDPVSENEEDSYEEEAHDPRSGRGGPNHRRSEKSWARERSASRDRSLSPRSDRRSVASSQPTKPTKVTLVKSRKNEEYGLRLASHIFVKEISQDSLAARDGNIQEGDVVLKINGTVTENMSLTDAKTLIERSKGKLKMVVQRDERATLLNVPDLSDSIHSANASERDDISEIQSLASDHSGRSHDRPPRHSRSRSPDQRSEPSDHSRHSPQQPSNGSLRSREEERTTKPGAISTPVKHADDHTSKTVEEVIVERNEKQAPTLPEPKPVYAQVGQPDVDLPVSPSDGILPNSTHEDGILRPSMKLVKFRKGDSVGLRLAGGNDVGIFVAGVLEDSPAAKEGLEEGDQILRVNNVDFTNIIREEAVLFLLDLPKGEEVTILAQKKKDVYRRIVESDVGDSFYIRTHFEYEKESPYGLSFNKGEVFRVVDTLYNGKLGSWLAIRIGKNHKEVERGIIPNKNRAEQLASVQYTLPKTAGGDRADFWRFRGLRSSKRNLRKSREDLSAQPVQTKFPAYERVVLREAGFLRPVTIFGPIADVAREKLAREEPDIYQIAKSEPRDAGTDQRSSGIIRLHTIKQIIDQDKHALLDVTPNAVDRLNYAQWYPIVVFLNPDSKQGVKTMRMRLCPESRKSARKLYERSHKLRKNNHHLFTTTINLNSMNDGWYGALKEAIQQQQNQLVWVSEGKADGATSDDLDLHDDRLSYLSAPGSEYSMYSTDSRHTSDYEDTDTEGGAYTDQELDETLNDEVGTPPESAITRSSEPVREDSSGMHHENQTYPPYSPQAQPQPVHSIDSPGLKAASQQKAEASSPGPYLSPETNPASPASAVNPNVKLGSVRLEEPTSAPPTADPLHADSLRTPSPEAAHTVPRDQEPSLSPHVDPAKVYRKDPYPEEMMRANHVLKQPAVTHPGQRPDREPGLSYEPQPPYMERQASRDLEQPAYRYESSSYTDQLSRNYEHRLRCEDHTPAYEERWSYYDDRQSYQPRPALDSQHPRDLDPRQHPEEPSERGHFPRFEEPTPPSYESRPRYDQPPRTSTLRLEEPSTPAYDAHSRYRPEAQPYPSASLKVAEPKQYFDQYSRSYEQVPSQGLGSKAGHYEPLHGAAVPPLTPAPQHKPEVLPSSTKPLPPPPALAEDEEDPAMKPQSVLTRVKMFENRRSASVESKKDDSHPAGLKPPEGASKPAGAPIVGPKGPAQSQLSEHDRTLHRMPEPQKPQVKPPEDIVRSNHYDPEEDEEYYRKQLSYFDRRSFENKPSAHVPASHLSEPAKSVHSQNQPHFSSYPSKFLGSCTSSDYLKRNVKWVKSAEAEAVDRSFGEKRYDPLQATPPPPPLPTQYSQPSQPGPSTALGLHVHAKGAHGEGNSVSLDFQNSLVSKPDPPPAQNKPATYRPPNREDTAQSAFYPQKSFPEKGPANGAEQTQKTITPAYNRFTPKPYTSSARPFERKFESPKFNHNLLPSEIIHKPELSSKAPASPKTLVKTHGSVPPPEFDSGVDTFSVHADKPKYQVNNISTVPKAVPVSPSAVEDDEDEDGHTVVATARGVFNSNGGVLSSIETGVSIIIPQGAIPEGIEQEIYFKVCRDNSILPPLDKEKGETLLSPLVMCGPHGLKFLKPVELRLPHCASMTPDGWSFALKSSDSSSGDPKTWQNKCLPGDPNYLVGANCVSVLIDHF</sequence>
<keyword evidence="9" id="KW-0965">Cell junction</keyword>
<dbReference type="PROSITE" id="PS50002">
    <property type="entry name" value="SH3"/>
    <property type="match status" value="1"/>
</dbReference>